<accession>A0AAV7K7W8</accession>
<evidence type="ECO:0000259" key="1">
    <source>
        <dbReference type="Pfam" id="PF10551"/>
    </source>
</evidence>
<dbReference type="InterPro" id="IPR031052">
    <property type="entry name" value="FHY3/FAR1"/>
</dbReference>
<gene>
    <name evidence="2" type="ORF">LOD99_11202</name>
</gene>
<sequence length="509" mass="58709">MAEPSDQSDEYFAAIASQNYFLDFNSCSLTGYNEIEHPTEMIDYPNYLHDYDPDHHTDAFGPISSTESQYIISKFPDPIDTNSPPNECSQVDPEQVFENQSVSGSITHTDVRRRIDTMILSRSAILPYDMPKGPWESHVTSKLDINEWAKFAHNHDLVESHSASLVESSLRQIPFEFTTLGFELKRAGLTASKINQVFISKAHEKHLPITWSYQDVYNKFQPSVEERSFDATNFVSYLQEQLSTKGLYFAIQTAEDSSMSKVFWTLTDSFERWVENSEANIVLFDTTHGTNKYTLKFAAFCTVNKHVNTPVLACTLLDRETEEAFTWAFSEFLKPFRHPPKIIITDCDPAMAAAIRNVHPSTIHLLCTFHIGQNIVKHIKPLFSGRHENLCESWNAFLNSWWNLCKKQDSESRDDFDQEWKELLALVQSRQNSNNEKVSILLNFSYVYYMTREFNGHHDGPGNTSRWVLIPLNDQTVFKMHILFLHISRIKLMKIGRPFQNKMKDVQPG</sequence>
<comment type="caution">
    <text evidence="2">The sequence shown here is derived from an EMBL/GenBank/DDBJ whole genome shotgun (WGS) entry which is preliminary data.</text>
</comment>
<feature type="domain" description="MULE transposase" evidence="1">
    <location>
        <begin position="282"/>
        <end position="374"/>
    </location>
</feature>
<dbReference type="GO" id="GO:0006355">
    <property type="term" value="P:regulation of DNA-templated transcription"/>
    <property type="evidence" value="ECO:0007669"/>
    <property type="project" value="InterPro"/>
</dbReference>
<dbReference type="Proteomes" id="UP001165289">
    <property type="component" value="Unassembled WGS sequence"/>
</dbReference>
<evidence type="ECO:0000313" key="3">
    <source>
        <dbReference type="Proteomes" id="UP001165289"/>
    </source>
</evidence>
<dbReference type="Pfam" id="PF10551">
    <property type="entry name" value="MULE"/>
    <property type="match status" value="1"/>
</dbReference>
<dbReference type="InterPro" id="IPR018289">
    <property type="entry name" value="MULE_transposase_dom"/>
</dbReference>
<name>A0AAV7K7W8_9METZ</name>
<evidence type="ECO:0000313" key="2">
    <source>
        <dbReference type="EMBL" id="KAI6657050.1"/>
    </source>
</evidence>
<organism evidence="2 3">
    <name type="scientific">Oopsacas minuta</name>
    <dbReference type="NCBI Taxonomy" id="111878"/>
    <lineage>
        <taxon>Eukaryota</taxon>
        <taxon>Metazoa</taxon>
        <taxon>Porifera</taxon>
        <taxon>Hexactinellida</taxon>
        <taxon>Hexasterophora</taxon>
        <taxon>Lyssacinosida</taxon>
        <taxon>Leucopsacidae</taxon>
        <taxon>Oopsacas</taxon>
    </lineage>
</organism>
<keyword evidence="3" id="KW-1185">Reference proteome</keyword>
<dbReference type="AlphaFoldDB" id="A0AAV7K7W8"/>
<dbReference type="PANTHER" id="PTHR31669">
    <property type="entry name" value="PROTEIN FAR1-RELATED SEQUENCE 10-RELATED"/>
    <property type="match status" value="1"/>
</dbReference>
<proteinExistence type="predicted"/>
<dbReference type="EMBL" id="JAKMXF010000123">
    <property type="protein sequence ID" value="KAI6657050.1"/>
    <property type="molecule type" value="Genomic_DNA"/>
</dbReference>
<dbReference type="PANTHER" id="PTHR31669:SF251">
    <property type="entry name" value="PROTEIN FAR1-RELATED SEQUENCE"/>
    <property type="match status" value="1"/>
</dbReference>
<reference evidence="2 3" key="1">
    <citation type="journal article" date="2023" name="BMC Biol.">
        <title>The compact genome of the sponge Oopsacas minuta (Hexactinellida) is lacking key metazoan core genes.</title>
        <authorList>
            <person name="Santini S."/>
            <person name="Schenkelaars Q."/>
            <person name="Jourda C."/>
            <person name="Duchesne M."/>
            <person name="Belahbib H."/>
            <person name="Rocher C."/>
            <person name="Selva M."/>
            <person name="Riesgo A."/>
            <person name="Vervoort M."/>
            <person name="Leys S.P."/>
            <person name="Kodjabachian L."/>
            <person name="Le Bivic A."/>
            <person name="Borchiellini C."/>
            <person name="Claverie J.M."/>
            <person name="Renard E."/>
        </authorList>
    </citation>
    <scope>NUCLEOTIDE SEQUENCE [LARGE SCALE GENOMIC DNA]</scope>
    <source>
        <strain evidence="2">SPO-2</strain>
    </source>
</reference>
<protein>
    <submittedName>
        <fullName evidence="2">Protein FAR1-RELATED SEQUENCE 5-like</fullName>
    </submittedName>
</protein>